<dbReference type="InterPro" id="IPR051219">
    <property type="entry name" value="Heterochromatin_chromo-domain"/>
</dbReference>
<comment type="subcellular location">
    <subcellularLocation>
        <location evidence="1">Nucleus</location>
    </subcellularLocation>
</comment>
<dbReference type="CDD" id="cd18631">
    <property type="entry name" value="CD_HP1_like"/>
    <property type="match status" value="1"/>
</dbReference>
<dbReference type="InterPro" id="IPR000953">
    <property type="entry name" value="Chromo/chromo_shadow_dom"/>
</dbReference>
<feature type="compositionally biased region" description="Gly residues" evidence="3">
    <location>
        <begin position="181"/>
        <end position="194"/>
    </location>
</feature>
<proteinExistence type="predicted"/>
<dbReference type="PANTHER" id="PTHR22812">
    <property type="entry name" value="CHROMOBOX PROTEIN"/>
    <property type="match status" value="1"/>
</dbReference>
<dbReference type="EMBL" id="GFDL01011268">
    <property type="protein sequence ID" value="JAV23777.1"/>
    <property type="molecule type" value="Transcribed_RNA"/>
</dbReference>
<dbReference type="SUPFAM" id="SSF54160">
    <property type="entry name" value="Chromo domain-like"/>
    <property type="match status" value="2"/>
</dbReference>
<dbReference type="SMART" id="SM00298">
    <property type="entry name" value="CHROMO"/>
    <property type="match status" value="2"/>
</dbReference>
<dbReference type="Pfam" id="PF00385">
    <property type="entry name" value="Chromo"/>
    <property type="match status" value="1"/>
</dbReference>
<dbReference type="SMART" id="SM00300">
    <property type="entry name" value="ChSh"/>
    <property type="match status" value="1"/>
</dbReference>
<evidence type="ECO:0000256" key="1">
    <source>
        <dbReference type="ARBA" id="ARBA00004123"/>
    </source>
</evidence>
<dbReference type="GO" id="GO:0000792">
    <property type="term" value="C:heterochromatin"/>
    <property type="evidence" value="ECO:0007669"/>
    <property type="project" value="UniProtKB-ARBA"/>
</dbReference>
<feature type="domain" description="Chromo" evidence="4">
    <location>
        <begin position="97"/>
        <end position="155"/>
    </location>
</feature>
<protein>
    <submittedName>
        <fullName evidence="5">Putative heterochromatin protein 1c</fullName>
    </submittedName>
</protein>
<dbReference type="InterPro" id="IPR017984">
    <property type="entry name" value="Chromo_dom_subgr"/>
</dbReference>
<evidence type="ECO:0000259" key="4">
    <source>
        <dbReference type="PROSITE" id="PS50013"/>
    </source>
</evidence>
<dbReference type="Gene3D" id="2.40.50.40">
    <property type="match status" value="2"/>
</dbReference>
<dbReference type="InterPro" id="IPR008251">
    <property type="entry name" value="Chromo_shadow_dom"/>
</dbReference>
<dbReference type="InterPro" id="IPR023779">
    <property type="entry name" value="Chromodomain_CS"/>
</dbReference>
<dbReference type="InterPro" id="IPR016197">
    <property type="entry name" value="Chromo-like_dom_sf"/>
</dbReference>
<dbReference type="PRINTS" id="PR00504">
    <property type="entry name" value="CHROMODOMAIN"/>
</dbReference>
<evidence type="ECO:0000313" key="5">
    <source>
        <dbReference type="EMBL" id="JAV23777.1"/>
    </source>
</evidence>
<reference evidence="5" key="1">
    <citation type="submission" date="2017-01" db="EMBL/GenBank/DDBJ databases">
        <title>A deep insight into the sialotranscriptome of adult male and female Cluex tarsalis mosquitoes.</title>
        <authorList>
            <person name="Ribeiro J.M."/>
            <person name="Moreira F."/>
            <person name="Bernard K.A."/>
            <person name="Calvo E."/>
        </authorList>
    </citation>
    <scope>NUCLEOTIDE SEQUENCE</scope>
    <source>
        <strain evidence="5">Kern County</strain>
        <tissue evidence="5">Salivary glands</tissue>
    </source>
</reference>
<dbReference type="PROSITE" id="PS00598">
    <property type="entry name" value="CHROMO_1"/>
    <property type="match status" value="1"/>
</dbReference>
<dbReference type="CDD" id="cd00034">
    <property type="entry name" value="CSD"/>
    <property type="match status" value="1"/>
</dbReference>
<dbReference type="AlphaFoldDB" id="A0A1Q3F8B9"/>
<accession>A0A1Q3F8B9</accession>
<feature type="region of interest" description="Disordered" evidence="3">
    <location>
        <begin position="168"/>
        <end position="214"/>
    </location>
</feature>
<evidence type="ECO:0000256" key="2">
    <source>
        <dbReference type="ARBA" id="ARBA00023242"/>
    </source>
</evidence>
<organism evidence="5">
    <name type="scientific">Culex tarsalis</name>
    <name type="common">Encephalitis mosquito</name>
    <dbReference type="NCBI Taxonomy" id="7177"/>
    <lineage>
        <taxon>Eukaryota</taxon>
        <taxon>Metazoa</taxon>
        <taxon>Ecdysozoa</taxon>
        <taxon>Arthropoda</taxon>
        <taxon>Hexapoda</taxon>
        <taxon>Insecta</taxon>
        <taxon>Pterygota</taxon>
        <taxon>Neoptera</taxon>
        <taxon>Endopterygota</taxon>
        <taxon>Diptera</taxon>
        <taxon>Nematocera</taxon>
        <taxon>Culicoidea</taxon>
        <taxon>Culicidae</taxon>
        <taxon>Culicinae</taxon>
        <taxon>Culicini</taxon>
        <taxon>Culex</taxon>
        <taxon>Culex</taxon>
    </lineage>
</organism>
<dbReference type="InterPro" id="IPR023780">
    <property type="entry name" value="Chromo_domain"/>
</dbReference>
<evidence type="ECO:0000256" key="3">
    <source>
        <dbReference type="SAM" id="MobiDB-lite"/>
    </source>
</evidence>
<dbReference type="PROSITE" id="PS50013">
    <property type="entry name" value="CHROMO_2"/>
    <property type="match status" value="2"/>
</dbReference>
<name>A0A1Q3F8B9_CULTA</name>
<sequence>MKTTPNEDDSNDAPPYVVEKVVDRRITAAGKIEYYLKWKGYSEADNTWEPDENLDCPELIAKYEEARRMKEFKEAKKKAGKKKLEEITKPRGYERELPLVRIVGATDCGGELMFLVQWNGTDEMDILPAALVNERDPAVVIEYYEAKSKVVEKAKERAKFAAYEEERADVTSGNEGEVGAVEGGAGEGGGGEGGMETISGTEIPSGTLEAMMEG</sequence>
<dbReference type="Pfam" id="PF01393">
    <property type="entry name" value="Chromo_shadow"/>
    <property type="match status" value="1"/>
</dbReference>
<feature type="domain" description="Chromo" evidence="4">
    <location>
        <begin position="16"/>
        <end position="75"/>
    </location>
</feature>
<dbReference type="GO" id="GO:0005634">
    <property type="term" value="C:nucleus"/>
    <property type="evidence" value="ECO:0007669"/>
    <property type="project" value="UniProtKB-SubCell"/>
</dbReference>
<keyword evidence="2" id="KW-0539">Nucleus</keyword>